<evidence type="ECO:0000313" key="1">
    <source>
        <dbReference type="EMBL" id="KAH3706286.1"/>
    </source>
</evidence>
<reference evidence="1" key="1">
    <citation type="journal article" date="2019" name="bioRxiv">
        <title>The Genome of the Zebra Mussel, Dreissena polymorpha: A Resource for Invasive Species Research.</title>
        <authorList>
            <person name="McCartney M.A."/>
            <person name="Auch B."/>
            <person name="Kono T."/>
            <person name="Mallez S."/>
            <person name="Zhang Y."/>
            <person name="Obille A."/>
            <person name="Becker A."/>
            <person name="Abrahante J.E."/>
            <person name="Garbe J."/>
            <person name="Badalamenti J.P."/>
            <person name="Herman A."/>
            <person name="Mangelson H."/>
            <person name="Liachko I."/>
            <person name="Sullivan S."/>
            <person name="Sone E.D."/>
            <person name="Koren S."/>
            <person name="Silverstein K.A.T."/>
            <person name="Beckman K.B."/>
            <person name="Gohl D.M."/>
        </authorList>
    </citation>
    <scope>NUCLEOTIDE SEQUENCE</scope>
    <source>
        <strain evidence="1">Duluth1</strain>
        <tissue evidence="1">Whole animal</tissue>
    </source>
</reference>
<reference evidence="1" key="2">
    <citation type="submission" date="2020-11" db="EMBL/GenBank/DDBJ databases">
        <authorList>
            <person name="McCartney M.A."/>
            <person name="Auch B."/>
            <person name="Kono T."/>
            <person name="Mallez S."/>
            <person name="Becker A."/>
            <person name="Gohl D.M."/>
            <person name="Silverstein K.A.T."/>
            <person name="Koren S."/>
            <person name="Bechman K.B."/>
            <person name="Herman A."/>
            <person name="Abrahante J.E."/>
            <person name="Garbe J."/>
        </authorList>
    </citation>
    <scope>NUCLEOTIDE SEQUENCE</scope>
    <source>
        <strain evidence="1">Duluth1</strain>
        <tissue evidence="1">Whole animal</tissue>
    </source>
</reference>
<proteinExistence type="predicted"/>
<accession>A0A9D3YVU3</accession>
<evidence type="ECO:0000313" key="2">
    <source>
        <dbReference type="Proteomes" id="UP000828390"/>
    </source>
</evidence>
<protein>
    <submittedName>
        <fullName evidence="1">Uncharacterized protein</fullName>
    </submittedName>
</protein>
<dbReference type="Proteomes" id="UP000828390">
    <property type="component" value="Unassembled WGS sequence"/>
</dbReference>
<organism evidence="1 2">
    <name type="scientific">Dreissena polymorpha</name>
    <name type="common">Zebra mussel</name>
    <name type="synonym">Mytilus polymorpha</name>
    <dbReference type="NCBI Taxonomy" id="45954"/>
    <lineage>
        <taxon>Eukaryota</taxon>
        <taxon>Metazoa</taxon>
        <taxon>Spiralia</taxon>
        <taxon>Lophotrochozoa</taxon>
        <taxon>Mollusca</taxon>
        <taxon>Bivalvia</taxon>
        <taxon>Autobranchia</taxon>
        <taxon>Heteroconchia</taxon>
        <taxon>Euheterodonta</taxon>
        <taxon>Imparidentia</taxon>
        <taxon>Neoheterodontei</taxon>
        <taxon>Myida</taxon>
        <taxon>Dreissenoidea</taxon>
        <taxon>Dreissenidae</taxon>
        <taxon>Dreissena</taxon>
    </lineage>
</organism>
<sequence>MQHKTDKHKEHYLALKHPCRKETRQAYQNYLADILNINNTPDHEYSNNRPNTKKLYSLLKHAKQDSTGIDSLKKNNKMHTSDGDKVTALIEQFQSVFTSKSPISLKSLAEMKIQDNADTGRETPMKSLVITTPCLTLNSPLMVSKNS</sequence>
<gene>
    <name evidence="1" type="ORF">DPMN_065671</name>
</gene>
<dbReference type="AlphaFoldDB" id="A0A9D3YVU3"/>
<dbReference type="EMBL" id="JAIWYP010000014">
    <property type="protein sequence ID" value="KAH3706286.1"/>
    <property type="molecule type" value="Genomic_DNA"/>
</dbReference>
<comment type="caution">
    <text evidence="1">The sequence shown here is derived from an EMBL/GenBank/DDBJ whole genome shotgun (WGS) entry which is preliminary data.</text>
</comment>
<keyword evidence="2" id="KW-1185">Reference proteome</keyword>
<name>A0A9D3YVU3_DREPO</name>